<comment type="caution">
    <text evidence="2">The sequence shown here is derived from an EMBL/GenBank/DDBJ whole genome shotgun (WGS) entry which is preliminary data.</text>
</comment>
<feature type="region of interest" description="Disordered" evidence="1">
    <location>
        <begin position="287"/>
        <end position="327"/>
    </location>
</feature>
<organism evidence="2 3">
    <name type="scientific">Candidatus Dechloromonas phosphorivorans</name>
    <dbReference type="NCBI Taxonomy" id="2899244"/>
    <lineage>
        <taxon>Bacteria</taxon>
        <taxon>Pseudomonadati</taxon>
        <taxon>Pseudomonadota</taxon>
        <taxon>Betaproteobacteria</taxon>
        <taxon>Rhodocyclales</taxon>
        <taxon>Azonexaceae</taxon>
        <taxon>Dechloromonas</taxon>
    </lineage>
</organism>
<sequence length="327" mass="36821">MGSAKLNGVRDHAKPAAFLQTVGDGQCHSDRAMALSASNCGSTIRAGSKKYLTDAAEIVSYNRPTIIRTNCYVMKDRSAFPGSQPVFDPESSIWRETTTMKRLVDNYLAPLEEATHEFGKAPAQLQRTVIEHLHWYFTLDSKERAPTVVVSESMAVEFHNIVGRILRYIDVETVASFNSLKISAEVKHALLSYKNLRCHSPVSIDAIDHDQKLVRITYFLHGEKPSEVFLLDGRETTPAFKKYRACMYFRRMLLRQRIVWLPIDKENDIEIQLDERPTEIVLTNPKLIAEKSPPSPSRQGLLTKAHSAFPPGKGGRQPLPFNLSGLK</sequence>
<feature type="non-terminal residue" evidence="2">
    <location>
        <position position="327"/>
    </location>
</feature>
<proteinExistence type="predicted"/>
<evidence type="ECO:0000313" key="2">
    <source>
        <dbReference type="EMBL" id="MBK8891954.1"/>
    </source>
</evidence>
<reference evidence="2" key="1">
    <citation type="submission" date="2020-10" db="EMBL/GenBank/DDBJ databases">
        <title>Connecting structure to function with the recovery of over 1000 high-quality activated sludge metagenome-assembled genomes encoding full-length rRNA genes using long-read sequencing.</title>
        <authorList>
            <person name="Singleton C.M."/>
            <person name="Petriglieri F."/>
            <person name="Kristensen J.M."/>
            <person name="Kirkegaard R.H."/>
            <person name="Michaelsen T.Y."/>
            <person name="Andersen M.H."/>
            <person name="Karst S.M."/>
            <person name="Dueholm M.S."/>
            <person name="Nielsen P.H."/>
            <person name="Albertsen M."/>
        </authorList>
    </citation>
    <scope>NUCLEOTIDE SEQUENCE</scope>
    <source>
        <strain evidence="2">OdNE_18-Q3-R46-58_BAT3C.305</strain>
    </source>
</reference>
<evidence type="ECO:0000313" key="3">
    <source>
        <dbReference type="Proteomes" id="UP000808146"/>
    </source>
</evidence>
<evidence type="ECO:0000256" key="1">
    <source>
        <dbReference type="SAM" id="MobiDB-lite"/>
    </source>
</evidence>
<dbReference type="Proteomes" id="UP000808146">
    <property type="component" value="Unassembled WGS sequence"/>
</dbReference>
<accession>A0A9D7LRS6</accession>
<protein>
    <submittedName>
        <fullName evidence="2">Uncharacterized protein</fullName>
    </submittedName>
</protein>
<dbReference type="AlphaFoldDB" id="A0A9D7LRS6"/>
<name>A0A9D7LRS6_9RHOO</name>
<gene>
    <name evidence="2" type="ORF">IPN75_17030</name>
</gene>
<dbReference type="EMBL" id="JADKBR010000021">
    <property type="protein sequence ID" value="MBK8891954.1"/>
    <property type="molecule type" value="Genomic_DNA"/>
</dbReference>